<dbReference type="InterPro" id="IPR008160">
    <property type="entry name" value="Collagen"/>
</dbReference>
<accession>A0AAV7JB08</accession>
<organism evidence="2 3">
    <name type="scientific">Oopsacas minuta</name>
    <dbReference type="NCBI Taxonomy" id="111878"/>
    <lineage>
        <taxon>Eukaryota</taxon>
        <taxon>Metazoa</taxon>
        <taxon>Porifera</taxon>
        <taxon>Hexactinellida</taxon>
        <taxon>Hexasterophora</taxon>
        <taxon>Lyssacinosida</taxon>
        <taxon>Leucopsacidae</taxon>
        <taxon>Oopsacas</taxon>
    </lineage>
</organism>
<dbReference type="AlphaFoldDB" id="A0AAV7JB08"/>
<gene>
    <name evidence="2" type="ORF">LOD99_13150</name>
</gene>
<evidence type="ECO:0000313" key="3">
    <source>
        <dbReference type="Proteomes" id="UP001165289"/>
    </source>
</evidence>
<name>A0AAV7JB08_9METZ</name>
<comment type="caution">
    <text evidence="2">The sequence shown here is derived from an EMBL/GenBank/DDBJ whole genome shotgun (WGS) entry which is preliminary data.</text>
</comment>
<evidence type="ECO:0000256" key="1">
    <source>
        <dbReference type="SAM" id="MobiDB-lite"/>
    </source>
</evidence>
<feature type="compositionally biased region" description="Low complexity" evidence="1">
    <location>
        <begin position="1"/>
        <end position="14"/>
    </location>
</feature>
<evidence type="ECO:0000313" key="2">
    <source>
        <dbReference type="EMBL" id="KAI6645892.1"/>
    </source>
</evidence>
<keyword evidence="3" id="KW-1185">Reference proteome</keyword>
<evidence type="ECO:0008006" key="4">
    <source>
        <dbReference type="Google" id="ProtNLM"/>
    </source>
</evidence>
<dbReference type="Proteomes" id="UP001165289">
    <property type="component" value="Unassembled WGS sequence"/>
</dbReference>
<protein>
    <recommendedName>
        <fullName evidence="4">VWFA domain-containing protein</fullName>
    </recommendedName>
</protein>
<dbReference type="Pfam" id="PF01391">
    <property type="entry name" value="Collagen"/>
    <property type="match status" value="1"/>
</dbReference>
<feature type="region of interest" description="Disordered" evidence="1">
    <location>
        <begin position="1"/>
        <end position="46"/>
    </location>
</feature>
<dbReference type="EMBL" id="JAKMXF010000365">
    <property type="protein sequence ID" value="KAI6645892.1"/>
    <property type="molecule type" value="Genomic_DNA"/>
</dbReference>
<proteinExistence type="predicted"/>
<reference evidence="2 3" key="1">
    <citation type="journal article" date="2023" name="BMC Biol.">
        <title>The compact genome of the sponge Oopsacas minuta (Hexactinellida) is lacking key metazoan core genes.</title>
        <authorList>
            <person name="Santini S."/>
            <person name="Schenkelaars Q."/>
            <person name="Jourda C."/>
            <person name="Duchesne M."/>
            <person name="Belahbib H."/>
            <person name="Rocher C."/>
            <person name="Selva M."/>
            <person name="Riesgo A."/>
            <person name="Vervoort M."/>
            <person name="Leys S.P."/>
            <person name="Kodjabachian L."/>
            <person name="Le Bivic A."/>
            <person name="Borchiellini C."/>
            <person name="Claverie J.M."/>
            <person name="Renard E."/>
        </authorList>
    </citation>
    <scope>NUCLEOTIDE SEQUENCE [LARGE SCALE GENOMIC DNA]</scope>
    <source>
        <strain evidence="2">SPO-2</strain>
    </source>
</reference>
<sequence>MNGTQGSTGDQGDQGIKGEQGVKGTRGEQGEQGLQGNIGLQGDKGDPVPYKSYNSTSCTEPGSIYFDPTGKLMYYCDGASMTHKCIGPGATGRCEDCQCTLENGEVMQCNQTKLIFTEASDCISNVAVDFVVIVDDSSGNLASHQWVNTNLPILNQKLLYKCVGSRASAPNLVQLIAFGSGEFYRDPHFVTPDMTFVTPDNPQYTSVPMRMNQLVNAINNLQSARKTVIGYIEPGYATLNFALEHAILRRSTEIIRYIPMFLFVTDEQTNDYSEAGFESILEKFRQTTSLVLEFIVNTLKFNTSSIDNLFGVAYSNAQDMTIWSLDDTSTVKSTTASGSVQVYPRLNISGQARYVKRDYMDLALCTQSVSTHVWNMEPFLSTDTSLVEKVSQVFLKETTDAIIERAVEFKCQQCYCNGTTETVNCVQLEEKLLCDCIASSGADRRCPCVRDEVQKLTQGMSQLTIPDIRLKCNIESPLVGIDVCREFLVEAT</sequence>